<dbReference type="InterPro" id="IPR024636">
    <property type="entry name" value="SET_assoc"/>
</dbReference>
<feature type="compositionally biased region" description="Basic and acidic residues" evidence="1">
    <location>
        <begin position="974"/>
        <end position="983"/>
    </location>
</feature>
<dbReference type="EMBL" id="PNEN01000388">
    <property type="protein sequence ID" value="PPJ59514.1"/>
    <property type="molecule type" value="Genomic_DNA"/>
</dbReference>
<protein>
    <recommendedName>
        <fullName evidence="2">Histone lysine methyltransferase SET associated domain-containing protein</fullName>
    </recommendedName>
</protein>
<organism evidence="3 4">
    <name type="scientific">Cercospora berteroae</name>
    <dbReference type="NCBI Taxonomy" id="357750"/>
    <lineage>
        <taxon>Eukaryota</taxon>
        <taxon>Fungi</taxon>
        <taxon>Dikarya</taxon>
        <taxon>Ascomycota</taxon>
        <taxon>Pezizomycotina</taxon>
        <taxon>Dothideomycetes</taxon>
        <taxon>Dothideomycetidae</taxon>
        <taxon>Mycosphaerellales</taxon>
        <taxon>Mycosphaerellaceae</taxon>
        <taxon>Cercospora</taxon>
    </lineage>
</organism>
<dbReference type="OrthoDB" id="5431456at2759"/>
<dbReference type="InterPro" id="IPR011011">
    <property type="entry name" value="Znf_FYVE_PHD"/>
</dbReference>
<dbReference type="CDD" id="cd15489">
    <property type="entry name" value="PHD_SF"/>
    <property type="match status" value="1"/>
</dbReference>
<reference evidence="4" key="1">
    <citation type="journal article" date="2017" name="bioRxiv">
        <title>Conservation of a gene cluster reveals novel cercosporin biosynthetic mechanisms and extends production to the genus Colletotrichum.</title>
        <authorList>
            <person name="de Jonge R."/>
            <person name="Ebert M.K."/>
            <person name="Huitt-Roehl C.R."/>
            <person name="Pal P."/>
            <person name="Suttle J.C."/>
            <person name="Spanner R.E."/>
            <person name="Neubauer J.D."/>
            <person name="Jurick W.M.II."/>
            <person name="Stott K.A."/>
            <person name="Secor G.A."/>
            <person name="Thomma B.P.H.J."/>
            <person name="Van de Peer Y."/>
            <person name="Townsend C.A."/>
            <person name="Bolton M.D."/>
        </authorList>
    </citation>
    <scope>NUCLEOTIDE SEQUENCE [LARGE SCALE GENOMIC DNA]</scope>
    <source>
        <strain evidence="4">CBS538.71</strain>
    </source>
</reference>
<evidence type="ECO:0000313" key="3">
    <source>
        <dbReference type="EMBL" id="PPJ59514.1"/>
    </source>
</evidence>
<evidence type="ECO:0000256" key="1">
    <source>
        <dbReference type="SAM" id="MobiDB-lite"/>
    </source>
</evidence>
<feature type="compositionally biased region" description="Low complexity" evidence="1">
    <location>
        <begin position="397"/>
        <end position="408"/>
    </location>
</feature>
<gene>
    <name evidence="3" type="ORF">CBER1_11661</name>
</gene>
<dbReference type="InterPro" id="IPR013083">
    <property type="entry name" value="Znf_RING/FYVE/PHD"/>
</dbReference>
<dbReference type="SUPFAM" id="SSF57903">
    <property type="entry name" value="FYVE/PHD zinc finger"/>
    <property type="match status" value="1"/>
</dbReference>
<sequence>MAGPGAHPFERQHAGAQATVVHAGEDREELFPGCKVKYPEARPHPSGHNDQRAQAAQGHALPRSFDDHEPPANVRHSFRRERNDCSPDYTTGRQDEWPGIRHGQVGISYSARRPSPPPRTSSKDYPVFDDYTRPPRTVSPLSKRLPVKDISRPLIPRNPSWTRQDQTPFATTATIPASVHPNGMQRASSEHSDSADLHSHRPEPHVFIAAADLPTNPSMIRHLKGFFRKFGCQSVSMDFAGFYITFLDTSGGVRQLVRCAKSTVHATLFDQYHLHPKPYYKCQRVTDLNQLSADPAAVRSRSSSPGISILGRAAGPVASTAQHGYEGVADEVAPSITLRPLSASPEVQARTLPTDHGNVSYDLQSVIAEVGLSAVPLPSADPLPKNASQPRSDDNASMISGTTSSSRSKSTKCHVCRGLGGSMSRCGTCSFNYHKHCRPNGSKAETASLHWQCEKCVRRGKNPVAKVISREPSRTNGVEEAIPKPQTARRADSEEMAELGTVEMRDVSAGTGGDSEQARAPVLAEQGNRTVEQSRGDLKRDAAAMQAEDMMAHDDNNEPNPKKRARTETPGHIPQDVVERSLAPMDLDEPLPALASDHLDFPPGTVETATTGANQPAPAPAPVGSVEAPAREDGGELELELSEEAQLLVEKSFATTPACSSNVAPTNKLKFTRVKLSEMQPKASHAATENRPSGLKQTSQQDKIVAVNASDYALEAGPAEPEADLLGLWKDDRSGPETLEATEAASRTASLLQTREDTSSVASPADSVIQPVAVKSAGPAKARRSKFTVVRCSGCGKKTPFHGSGNCSSCRKKAAEESLQSDVPTAQGEHEQSPSCMETAAEQVAESEVVPNFGVTTEQAERGQSISEDTGAEHGRSTTQQQTTSGQDVISPAVAPSKFAQDHITRSVIEPTDVLESGEVSAELDISSRNETQFRSPPADVDRIDSPENIGDGLTDGNIMRSKTYGQRQNQRTKAADEHDLGDSLHRPKNTYIRLIGMALCAAEEHAATTKWVANWVANNIPNYHIGEGSWAKHMEAVMCLNATGRSGKIILTSAETQIVEGGKPKTRKLYSLLPGLEDQLEHWDEVLQQPRSPITSRKQDITDIATTAVNDSDVPQQRRPMQKLPPLKLRAQGSSQVPEANAVDIRDRNTADAAFPETDSSDSDTDHRTRIRPRKVISATAAENQELDGDSSEEDVPLMSRLGHHSPSEQLPFAANALVKRVNRSITTTPSATLQEHEYVAPAVAAADRQELDPPFIHEEEELALLQMIDNDNKNRIHSSLSLFADRPQYDPNSADKRRAKMAEIAQRPRRKEIFGKPAGHSVLGFTPLFQQWSRPSSALASDSKTGPLGKRNDNTGKPKSRLREPRPDGTQIEEFATLEDFLNLPDDLVPAIVDKQLVYRHRSGMSRTMYKTGI</sequence>
<proteinExistence type="predicted"/>
<feature type="region of interest" description="Disordered" evidence="1">
    <location>
        <begin position="107"/>
        <end position="141"/>
    </location>
</feature>
<feature type="region of interest" description="Disordered" evidence="1">
    <location>
        <begin position="1"/>
        <end position="77"/>
    </location>
</feature>
<feature type="region of interest" description="Disordered" evidence="1">
    <location>
        <begin position="82"/>
        <end position="101"/>
    </location>
</feature>
<feature type="compositionally biased region" description="Basic and acidic residues" evidence="1">
    <location>
        <begin position="1352"/>
        <end position="1369"/>
    </location>
</feature>
<keyword evidence="4" id="KW-1185">Reference proteome</keyword>
<dbReference type="Proteomes" id="UP000237631">
    <property type="component" value="Unassembled WGS sequence"/>
</dbReference>
<dbReference type="STRING" id="357750.A0A2S6CIF5"/>
<accession>A0A2S6CIF5</accession>
<feature type="compositionally biased region" description="Low complexity" evidence="1">
    <location>
        <begin position="877"/>
        <end position="887"/>
    </location>
</feature>
<feature type="region of interest" description="Disordered" evidence="1">
    <location>
        <begin position="378"/>
        <end position="412"/>
    </location>
</feature>
<name>A0A2S6CIF5_9PEZI</name>
<feature type="compositionally biased region" description="Acidic residues" evidence="1">
    <location>
        <begin position="1186"/>
        <end position="1197"/>
    </location>
</feature>
<dbReference type="Gene3D" id="1.10.10.10">
    <property type="entry name" value="Winged helix-like DNA-binding domain superfamily/Winged helix DNA-binding domain"/>
    <property type="match status" value="1"/>
</dbReference>
<dbReference type="Gene3D" id="3.30.40.10">
    <property type="entry name" value="Zinc/RING finger domain, C3HC4 (zinc finger)"/>
    <property type="match status" value="1"/>
</dbReference>
<evidence type="ECO:0000313" key="4">
    <source>
        <dbReference type="Proteomes" id="UP000237631"/>
    </source>
</evidence>
<feature type="region of interest" description="Disordered" evidence="1">
    <location>
        <begin position="1338"/>
        <end position="1371"/>
    </location>
</feature>
<feature type="compositionally biased region" description="Polar residues" evidence="1">
    <location>
        <begin position="854"/>
        <end position="868"/>
    </location>
</feature>
<feature type="region of interest" description="Disordered" evidence="1">
    <location>
        <begin position="730"/>
        <end position="764"/>
    </location>
</feature>
<feature type="compositionally biased region" description="Polar residues" evidence="1">
    <location>
        <begin position="964"/>
        <end position="973"/>
    </location>
</feature>
<dbReference type="Pfam" id="PF11767">
    <property type="entry name" value="SET_assoc"/>
    <property type="match status" value="1"/>
</dbReference>
<feature type="region of interest" description="Disordered" evidence="1">
    <location>
        <begin position="604"/>
        <end position="632"/>
    </location>
</feature>
<comment type="caution">
    <text evidence="3">The sequence shown here is derived from an EMBL/GenBank/DDBJ whole genome shotgun (WGS) entry which is preliminary data.</text>
</comment>
<feature type="region of interest" description="Disordered" evidence="1">
    <location>
        <begin position="919"/>
        <end position="983"/>
    </location>
</feature>
<feature type="domain" description="Histone lysine methyltransferase SET associated" evidence="2">
    <location>
        <begin position="207"/>
        <end position="269"/>
    </location>
</feature>
<feature type="compositionally biased region" description="Basic and acidic residues" evidence="1">
    <location>
        <begin position="188"/>
        <end position="199"/>
    </location>
</feature>
<feature type="region of interest" description="Disordered" evidence="1">
    <location>
        <begin position="508"/>
        <end position="572"/>
    </location>
</feature>
<feature type="compositionally biased region" description="Basic and acidic residues" evidence="1">
    <location>
        <begin position="532"/>
        <end position="542"/>
    </location>
</feature>
<feature type="compositionally biased region" description="Basic and acidic residues" evidence="1">
    <location>
        <begin position="37"/>
        <end position="51"/>
    </location>
</feature>
<feature type="region of interest" description="Disordered" evidence="1">
    <location>
        <begin position="179"/>
        <end position="199"/>
    </location>
</feature>
<evidence type="ECO:0000259" key="2">
    <source>
        <dbReference type="Pfam" id="PF11767"/>
    </source>
</evidence>
<feature type="region of interest" description="Disordered" evidence="1">
    <location>
        <begin position="680"/>
        <end position="700"/>
    </location>
</feature>
<dbReference type="InterPro" id="IPR036388">
    <property type="entry name" value="WH-like_DNA-bd_sf"/>
</dbReference>
<feature type="region of interest" description="Disordered" evidence="1">
    <location>
        <begin position="818"/>
        <end position="890"/>
    </location>
</feature>
<feature type="region of interest" description="Disordered" evidence="1">
    <location>
        <begin position="1111"/>
        <end position="1210"/>
    </location>
</feature>